<dbReference type="KEGG" id="ssao:94298212"/>
<organism evidence="2 3">
    <name type="scientific">Spironucleus salmonicida</name>
    <dbReference type="NCBI Taxonomy" id="348837"/>
    <lineage>
        <taxon>Eukaryota</taxon>
        <taxon>Metamonada</taxon>
        <taxon>Diplomonadida</taxon>
        <taxon>Hexamitidae</taxon>
        <taxon>Hexamitinae</taxon>
        <taxon>Spironucleus</taxon>
    </lineage>
</organism>
<keyword evidence="1" id="KW-0472">Membrane</keyword>
<gene>
    <name evidence="2" type="ORF">SS50377_24189</name>
</gene>
<keyword evidence="1" id="KW-1133">Transmembrane helix</keyword>
<dbReference type="Proteomes" id="UP000018208">
    <property type="component" value="Unassembled WGS sequence"/>
</dbReference>
<name>A0A9P8LU05_9EUKA</name>
<dbReference type="EMBL" id="AUWU02000004">
    <property type="protein sequence ID" value="KAH0574239.1"/>
    <property type="molecule type" value="Genomic_DNA"/>
</dbReference>
<evidence type="ECO:0000313" key="3">
    <source>
        <dbReference type="Proteomes" id="UP000018208"/>
    </source>
</evidence>
<keyword evidence="3" id="KW-1185">Reference proteome</keyword>
<comment type="caution">
    <text evidence="2">The sequence shown here is derived from an EMBL/GenBank/DDBJ whole genome shotgun (WGS) entry which is preliminary data.</text>
</comment>
<evidence type="ECO:0000313" key="2">
    <source>
        <dbReference type="EMBL" id="KAH0574239.1"/>
    </source>
</evidence>
<accession>A0A9P8LU05</accession>
<evidence type="ECO:0000256" key="1">
    <source>
        <dbReference type="SAM" id="Phobius"/>
    </source>
</evidence>
<reference evidence="2 3" key="1">
    <citation type="journal article" date="2014" name="PLoS Genet.">
        <title>The Genome of Spironucleus salmonicida Highlights a Fish Pathogen Adapted to Fluctuating Environments.</title>
        <authorList>
            <person name="Xu F."/>
            <person name="Jerlstrom-Hultqvist J."/>
            <person name="Einarsson E."/>
            <person name="Astvaldsson A."/>
            <person name="Svard S.G."/>
            <person name="Andersson J.O."/>
        </authorList>
    </citation>
    <scope>NUCLEOTIDE SEQUENCE [LARGE SCALE GENOMIC DNA]</scope>
    <source>
        <strain evidence="2 3">ATCC 50377</strain>
    </source>
</reference>
<proteinExistence type="predicted"/>
<feature type="transmembrane region" description="Helical" evidence="1">
    <location>
        <begin position="7"/>
        <end position="29"/>
    </location>
</feature>
<sequence length="166" mass="19176">MTKPRSIILVQSTLYKFQQAAALILSTFYEIMSFMIFQISSSFSLGLVAQHHLYYLKIRYYRSMLPTCHTHTISRQVLTIYIYLCKMHKYVQQINNFDIHIELLPTVSSHMKALSQRLTQLRTTPGLSNCASSFPADQPEPRQSLGKNGLKNEVCQDHQFVLISMI</sequence>
<dbReference type="AlphaFoldDB" id="A0A9P8LU05"/>
<keyword evidence="1" id="KW-0812">Transmembrane</keyword>
<dbReference type="GeneID" id="94298212"/>
<feature type="transmembrane region" description="Helical" evidence="1">
    <location>
        <begin position="35"/>
        <end position="56"/>
    </location>
</feature>
<protein>
    <submittedName>
        <fullName evidence="2">Uncharacterized protein</fullName>
    </submittedName>
</protein>
<dbReference type="RefSeq" id="XP_067765012.1">
    <property type="nucleotide sequence ID" value="XM_067908038.1"/>
</dbReference>